<evidence type="ECO:0000313" key="2">
    <source>
        <dbReference type="Proteomes" id="UP000286801"/>
    </source>
</evidence>
<comment type="caution">
    <text evidence="1">The sequence shown here is derived from an EMBL/GenBank/DDBJ whole genome shotgun (WGS) entry which is preliminary data.</text>
</comment>
<dbReference type="GO" id="GO:0004803">
    <property type="term" value="F:transposase activity"/>
    <property type="evidence" value="ECO:0007669"/>
    <property type="project" value="InterPro"/>
</dbReference>
<dbReference type="InterPro" id="IPR002514">
    <property type="entry name" value="Transposase_8"/>
</dbReference>
<dbReference type="Gene3D" id="1.10.10.10">
    <property type="entry name" value="Winged helix-like DNA-binding domain superfamily/Winged helix DNA-binding domain"/>
    <property type="match status" value="1"/>
</dbReference>
<organism evidence="1 2">
    <name type="scientific">SAR324 cluster bacterium</name>
    <dbReference type="NCBI Taxonomy" id="2024889"/>
    <lineage>
        <taxon>Bacteria</taxon>
        <taxon>Deltaproteobacteria</taxon>
        <taxon>SAR324 cluster</taxon>
    </lineage>
</organism>
<dbReference type="Pfam" id="PF01527">
    <property type="entry name" value="HTH_Tnp_1"/>
    <property type="match status" value="1"/>
</dbReference>
<dbReference type="EMBL" id="QNZL01000071">
    <property type="protein sequence ID" value="RTZ80756.1"/>
    <property type="molecule type" value="Genomic_DNA"/>
</dbReference>
<evidence type="ECO:0000313" key="1">
    <source>
        <dbReference type="EMBL" id="RTZ80756.1"/>
    </source>
</evidence>
<reference evidence="1 2" key="1">
    <citation type="submission" date="2018-06" db="EMBL/GenBank/DDBJ databases">
        <title>Combined omics and stable isotope probing to characterize newly discovered Mariana Back-Arc vent microbial communities.</title>
        <authorList>
            <person name="Trembath-Reichert E."/>
            <person name="Huber J.A."/>
        </authorList>
    </citation>
    <scope>NUCLEOTIDE SEQUENCE [LARGE SCALE GENOMIC DNA]</scope>
    <source>
        <strain evidence="1">MAG 63_1</strain>
    </source>
</reference>
<dbReference type="SUPFAM" id="SSF48295">
    <property type="entry name" value="TrpR-like"/>
    <property type="match status" value="1"/>
</dbReference>
<name>A0A432GBL0_9DELT</name>
<dbReference type="GO" id="GO:0043565">
    <property type="term" value="F:sequence-specific DNA binding"/>
    <property type="evidence" value="ECO:0007669"/>
    <property type="project" value="InterPro"/>
</dbReference>
<sequence length="79" mass="8895">MVRKKYSKELKAQIALDAIKGQKTIAELASEYGVHANQISIWKNQLLDAAPAAFSNVKDKVAEKKEVERDHLYQKVGQL</sequence>
<feature type="non-terminal residue" evidence="1">
    <location>
        <position position="79"/>
    </location>
</feature>
<gene>
    <name evidence="1" type="ORF">DSY97_02580</name>
</gene>
<dbReference type="GO" id="GO:0006313">
    <property type="term" value="P:DNA transposition"/>
    <property type="evidence" value="ECO:0007669"/>
    <property type="project" value="InterPro"/>
</dbReference>
<dbReference type="AlphaFoldDB" id="A0A432GBL0"/>
<dbReference type="InterPro" id="IPR036388">
    <property type="entry name" value="WH-like_DNA-bd_sf"/>
</dbReference>
<protein>
    <submittedName>
        <fullName evidence="1">IS3 family transposase</fullName>
    </submittedName>
</protein>
<dbReference type="Proteomes" id="UP000286801">
    <property type="component" value="Unassembled WGS sequence"/>
</dbReference>
<proteinExistence type="predicted"/>
<accession>A0A432GBL0</accession>
<dbReference type="InterPro" id="IPR010921">
    <property type="entry name" value="Trp_repressor/repl_initiator"/>
</dbReference>